<feature type="compositionally biased region" description="Gly residues" evidence="1">
    <location>
        <begin position="72"/>
        <end position="82"/>
    </location>
</feature>
<reference evidence="2" key="1">
    <citation type="submission" date="2020-02" db="EMBL/GenBank/DDBJ databases">
        <authorList>
            <person name="Meier V. D."/>
        </authorList>
    </citation>
    <scope>NUCLEOTIDE SEQUENCE</scope>
    <source>
        <strain evidence="2">AVDCRST_MAG73</strain>
    </source>
</reference>
<evidence type="ECO:0000256" key="1">
    <source>
        <dbReference type="SAM" id="MobiDB-lite"/>
    </source>
</evidence>
<feature type="compositionally biased region" description="Basic residues" evidence="1">
    <location>
        <begin position="171"/>
        <end position="199"/>
    </location>
</feature>
<feature type="non-terminal residue" evidence="2">
    <location>
        <position position="1"/>
    </location>
</feature>
<feature type="non-terminal residue" evidence="2">
    <location>
        <position position="267"/>
    </location>
</feature>
<gene>
    <name evidence="2" type="ORF">AVDCRST_MAG73-117</name>
</gene>
<proteinExistence type="predicted"/>
<feature type="compositionally biased region" description="Low complexity" evidence="1">
    <location>
        <begin position="124"/>
        <end position="139"/>
    </location>
</feature>
<feature type="region of interest" description="Disordered" evidence="1">
    <location>
        <begin position="1"/>
        <end position="224"/>
    </location>
</feature>
<accession>A0A6J4TCY7</accession>
<evidence type="ECO:0000313" key="2">
    <source>
        <dbReference type="EMBL" id="CAA9519963.1"/>
    </source>
</evidence>
<dbReference type="AlphaFoldDB" id="A0A6J4TCY7"/>
<organism evidence="2">
    <name type="scientific">uncultured Thermomicrobiales bacterium</name>
    <dbReference type="NCBI Taxonomy" id="1645740"/>
    <lineage>
        <taxon>Bacteria</taxon>
        <taxon>Pseudomonadati</taxon>
        <taxon>Thermomicrobiota</taxon>
        <taxon>Thermomicrobia</taxon>
        <taxon>Thermomicrobiales</taxon>
        <taxon>environmental samples</taxon>
    </lineage>
</organism>
<dbReference type="EMBL" id="CADCWE010000008">
    <property type="protein sequence ID" value="CAA9519963.1"/>
    <property type="molecule type" value="Genomic_DNA"/>
</dbReference>
<sequence length="267" mass="27552">GRLDARQPESPPTGAPGPLSGPGVARFTAAGRADQLRRPGARGRGGHRAAAPGRRPLGDPDRAGRRRQDPPGGAGRGGAGGGLRRRRGVRGPGAAHRPRPGRPDRRPGLRRPGGGRPPPRRAAGRGAAGPPAPAGAGQLRAGGGGGALGRRPARRLPRPGGPGHQPGAPARLRRARARRAPPRPGRGRRRAVRRGRRRLGGGAAVRGAGAGGPGRLRAHRRQRPGRRRAVCARLDGLPLAIELAAARVKVLPPAALLARLERRLPLL</sequence>
<name>A0A6J4TCY7_9BACT</name>
<feature type="compositionally biased region" description="Basic and acidic residues" evidence="1">
    <location>
        <begin position="56"/>
        <end position="69"/>
    </location>
</feature>
<feature type="compositionally biased region" description="Gly residues" evidence="1">
    <location>
        <begin position="200"/>
        <end position="214"/>
    </location>
</feature>
<protein>
    <submittedName>
        <fullName evidence="2">Uncharacterized protein</fullName>
    </submittedName>
</protein>